<reference evidence="2 3" key="1">
    <citation type="journal article" date="2023" name="Life. Sci Alliance">
        <title>Evolutionary insights into 3D genome organization and epigenetic landscape of Vigna mungo.</title>
        <authorList>
            <person name="Junaid A."/>
            <person name="Singh B."/>
            <person name="Bhatia S."/>
        </authorList>
    </citation>
    <scope>NUCLEOTIDE SEQUENCE [LARGE SCALE GENOMIC DNA]</scope>
    <source>
        <strain evidence="2">Urdbean</strain>
    </source>
</reference>
<protein>
    <submittedName>
        <fullName evidence="2">Uncharacterized protein</fullName>
    </submittedName>
</protein>
<accession>A0AAQ3RF08</accession>
<evidence type="ECO:0000313" key="3">
    <source>
        <dbReference type="Proteomes" id="UP001374535"/>
    </source>
</evidence>
<dbReference type="Proteomes" id="UP001374535">
    <property type="component" value="Chromosome 11"/>
</dbReference>
<sequence length="104" mass="11229">MTNPVPGLTGASDCSSIHPLKTRPKPPSPTTLSGRKFLVAVFSSTKVKLFIFEDFKISPSVLGVGGTEGLEILLLKPSSSVLPSFELKPAHFKRKTGFIFQTIK</sequence>
<gene>
    <name evidence="2" type="ORF">V8G54_035826</name>
</gene>
<keyword evidence="3" id="KW-1185">Reference proteome</keyword>
<evidence type="ECO:0000313" key="2">
    <source>
        <dbReference type="EMBL" id="WVY90312.1"/>
    </source>
</evidence>
<dbReference type="EMBL" id="CP144690">
    <property type="protein sequence ID" value="WVY90312.1"/>
    <property type="molecule type" value="Genomic_DNA"/>
</dbReference>
<feature type="region of interest" description="Disordered" evidence="1">
    <location>
        <begin position="1"/>
        <end position="30"/>
    </location>
</feature>
<name>A0AAQ3RF08_VIGMU</name>
<evidence type="ECO:0000256" key="1">
    <source>
        <dbReference type="SAM" id="MobiDB-lite"/>
    </source>
</evidence>
<organism evidence="2 3">
    <name type="scientific">Vigna mungo</name>
    <name type="common">Black gram</name>
    <name type="synonym">Phaseolus mungo</name>
    <dbReference type="NCBI Taxonomy" id="3915"/>
    <lineage>
        <taxon>Eukaryota</taxon>
        <taxon>Viridiplantae</taxon>
        <taxon>Streptophyta</taxon>
        <taxon>Embryophyta</taxon>
        <taxon>Tracheophyta</taxon>
        <taxon>Spermatophyta</taxon>
        <taxon>Magnoliopsida</taxon>
        <taxon>eudicotyledons</taxon>
        <taxon>Gunneridae</taxon>
        <taxon>Pentapetalae</taxon>
        <taxon>rosids</taxon>
        <taxon>fabids</taxon>
        <taxon>Fabales</taxon>
        <taxon>Fabaceae</taxon>
        <taxon>Papilionoideae</taxon>
        <taxon>50 kb inversion clade</taxon>
        <taxon>NPAAA clade</taxon>
        <taxon>indigoferoid/millettioid clade</taxon>
        <taxon>Phaseoleae</taxon>
        <taxon>Vigna</taxon>
    </lineage>
</organism>
<proteinExistence type="predicted"/>
<dbReference type="AlphaFoldDB" id="A0AAQ3RF08"/>